<dbReference type="EMBL" id="FOEF01000020">
    <property type="protein sequence ID" value="SEP52369.1"/>
    <property type="molecule type" value="Genomic_DNA"/>
</dbReference>
<evidence type="ECO:0000256" key="4">
    <source>
        <dbReference type="ARBA" id="ARBA00023136"/>
    </source>
</evidence>
<feature type="domain" description="Major facilitator superfamily (MFS) profile" evidence="6">
    <location>
        <begin position="103"/>
        <end position="484"/>
    </location>
</feature>
<dbReference type="STRING" id="394193.SAMN04489732_12032"/>
<feature type="transmembrane region" description="Helical" evidence="5">
    <location>
        <begin position="394"/>
        <end position="417"/>
    </location>
</feature>
<dbReference type="Gene3D" id="1.20.1250.20">
    <property type="entry name" value="MFS general substrate transporter like domains"/>
    <property type="match status" value="2"/>
</dbReference>
<evidence type="ECO:0000313" key="8">
    <source>
        <dbReference type="Proteomes" id="UP000198582"/>
    </source>
</evidence>
<evidence type="ECO:0000259" key="6">
    <source>
        <dbReference type="PROSITE" id="PS50850"/>
    </source>
</evidence>
<dbReference type="Proteomes" id="UP000198582">
    <property type="component" value="Unassembled WGS sequence"/>
</dbReference>
<dbReference type="InterPro" id="IPR011701">
    <property type="entry name" value="MFS"/>
</dbReference>
<feature type="transmembrane region" description="Helical" evidence="5">
    <location>
        <begin position="461"/>
        <end position="479"/>
    </location>
</feature>
<organism evidence="7 8">
    <name type="scientific">Amycolatopsis saalfeldensis</name>
    <dbReference type="NCBI Taxonomy" id="394193"/>
    <lineage>
        <taxon>Bacteria</taxon>
        <taxon>Bacillati</taxon>
        <taxon>Actinomycetota</taxon>
        <taxon>Actinomycetes</taxon>
        <taxon>Pseudonocardiales</taxon>
        <taxon>Pseudonocardiaceae</taxon>
        <taxon>Amycolatopsis</taxon>
    </lineage>
</organism>
<feature type="transmembrane region" description="Helical" evidence="5">
    <location>
        <begin position="258"/>
        <end position="279"/>
    </location>
</feature>
<keyword evidence="3 5" id="KW-1133">Transmembrane helix</keyword>
<dbReference type="PROSITE" id="PS50850">
    <property type="entry name" value="MFS"/>
    <property type="match status" value="1"/>
</dbReference>
<keyword evidence="8" id="KW-1185">Reference proteome</keyword>
<dbReference type="GO" id="GO:0046943">
    <property type="term" value="F:carboxylic acid transmembrane transporter activity"/>
    <property type="evidence" value="ECO:0007669"/>
    <property type="project" value="TreeGrafter"/>
</dbReference>
<dbReference type="PANTHER" id="PTHR23508:SF10">
    <property type="entry name" value="CARBOXYLIC ACID TRANSPORTER PROTEIN HOMOLOG"/>
    <property type="match status" value="1"/>
</dbReference>
<feature type="transmembrane region" description="Helical" evidence="5">
    <location>
        <begin position="369"/>
        <end position="388"/>
    </location>
</feature>
<feature type="transmembrane region" description="Helical" evidence="5">
    <location>
        <begin position="104"/>
        <end position="128"/>
    </location>
</feature>
<dbReference type="GO" id="GO:0005886">
    <property type="term" value="C:plasma membrane"/>
    <property type="evidence" value="ECO:0007669"/>
    <property type="project" value="UniProtKB-SubCell"/>
</dbReference>
<dbReference type="RefSeq" id="WP_245787649.1">
    <property type="nucleotide sequence ID" value="NZ_FOEF01000020.1"/>
</dbReference>
<feature type="transmembrane region" description="Helical" evidence="5">
    <location>
        <begin position="68"/>
        <end position="84"/>
    </location>
</feature>
<evidence type="ECO:0000256" key="3">
    <source>
        <dbReference type="ARBA" id="ARBA00022989"/>
    </source>
</evidence>
<dbReference type="InterPro" id="IPR036259">
    <property type="entry name" value="MFS_trans_sf"/>
</dbReference>
<feature type="transmembrane region" description="Helical" evidence="5">
    <location>
        <begin position="311"/>
        <end position="330"/>
    </location>
</feature>
<dbReference type="SUPFAM" id="SSF103473">
    <property type="entry name" value="MFS general substrate transporter"/>
    <property type="match status" value="1"/>
</dbReference>
<feature type="transmembrane region" description="Helical" evidence="5">
    <location>
        <begin position="196"/>
        <end position="217"/>
    </location>
</feature>
<evidence type="ECO:0000256" key="5">
    <source>
        <dbReference type="SAM" id="Phobius"/>
    </source>
</evidence>
<protein>
    <submittedName>
        <fullName evidence="7">MFS transporter, putative metabolite:H+ symporter</fullName>
    </submittedName>
</protein>
<dbReference type="PANTHER" id="PTHR23508">
    <property type="entry name" value="CARBOXYLIC ACID TRANSPORTER PROTEIN HOMOLOG"/>
    <property type="match status" value="1"/>
</dbReference>
<comment type="subcellular location">
    <subcellularLocation>
        <location evidence="1">Cell membrane</location>
        <topology evidence="1">Multi-pass membrane protein</topology>
    </subcellularLocation>
</comment>
<evidence type="ECO:0000313" key="7">
    <source>
        <dbReference type="EMBL" id="SEP52369.1"/>
    </source>
</evidence>
<reference evidence="7 8" key="1">
    <citation type="submission" date="2016-10" db="EMBL/GenBank/DDBJ databases">
        <authorList>
            <person name="de Groot N.N."/>
        </authorList>
    </citation>
    <scope>NUCLEOTIDE SEQUENCE [LARGE SCALE GENOMIC DNA]</scope>
    <source>
        <strain evidence="7 8">DSM 44993</strain>
    </source>
</reference>
<evidence type="ECO:0000256" key="2">
    <source>
        <dbReference type="ARBA" id="ARBA00022692"/>
    </source>
</evidence>
<accession>A0A1H8YJP9</accession>
<sequence>MSETATTKRFYPTLLIMIGASIVLIASVAGFVNAFTMDSSMAGLVMPARSSSVTDPLHGMPLSHMPEMFLAAAGLVFVALGAVLRSGAKRMPLPETRTGRRGRVVIAVIGTAALTVDISKTSTLGFVIPGMRAEYGLSAGTASFLAVAGLAGTAAGAILIGFLTDRIGRRSAYLIATLGFTATAMCGSMPNFAANLVMCALMGLAVGGLAPLLITLLTDVVGGRSKGSIVVALSITATALGYLAASGSALWLEPTFGWRVLWLIGAPTGVLLALLSPWVPNSAVPRTKETVQRTRPPLPEQTFTSGLQRTYAVLIGVLTFGLTTWVPSLARLGGVPVATANLLLTVAAVVMVPCALLLMVTYRRFGPTFVGAGLAGVTAVLLLVLTASGAVATISWAAAGALVAALFSVNIMAAVFLPIAADLSDPGGRGRATGTVSLFNRLGGLCGPLLLAGLVSSATDVLVAVAALAVLCAGAAWYIGRRRRELLKTTKELEKAAK</sequence>
<feature type="transmembrane region" description="Helical" evidence="5">
    <location>
        <begin position="12"/>
        <end position="36"/>
    </location>
</feature>
<dbReference type="InterPro" id="IPR020846">
    <property type="entry name" value="MFS_dom"/>
</dbReference>
<proteinExistence type="predicted"/>
<keyword evidence="2 5" id="KW-0812">Transmembrane</keyword>
<dbReference type="Pfam" id="PF07690">
    <property type="entry name" value="MFS_1"/>
    <property type="match status" value="1"/>
</dbReference>
<feature type="transmembrane region" description="Helical" evidence="5">
    <location>
        <begin position="229"/>
        <end position="252"/>
    </location>
</feature>
<gene>
    <name evidence="7" type="ORF">SAMN04489732_12032</name>
</gene>
<feature type="transmembrane region" description="Helical" evidence="5">
    <location>
        <begin position="140"/>
        <end position="164"/>
    </location>
</feature>
<feature type="transmembrane region" description="Helical" evidence="5">
    <location>
        <begin position="342"/>
        <end position="362"/>
    </location>
</feature>
<name>A0A1H8YJP9_9PSEU</name>
<dbReference type="AlphaFoldDB" id="A0A1H8YJP9"/>
<evidence type="ECO:0000256" key="1">
    <source>
        <dbReference type="ARBA" id="ARBA00004651"/>
    </source>
</evidence>
<keyword evidence="4 5" id="KW-0472">Membrane</keyword>